<feature type="region of interest" description="Disordered" evidence="1">
    <location>
        <begin position="93"/>
        <end position="119"/>
    </location>
</feature>
<dbReference type="Proteomes" id="UP001221757">
    <property type="component" value="Unassembled WGS sequence"/>
</dbReference>
<dbReference type="InterPro" id="IPR012337">
    <property type="entry name" value="RNaseH-like_sf"/>
</dbReference>
<dbReference type="EMBL" id="JARKIE010000013">
    <property type="protein sequence ID" value="KAJ7703333.1"/>
    <property type="molecule type" value="Genomic_DNA"/>
</dbReference>
<dbReference type="AlphaFoldDB" id="A0AAD7E0X9"/>
<accession>A0AAD7E0X9</accession>
<keyword evidence="3" id="KW-1185">Reference proteome</keyword>
<sequence>MDGYMWLGISIGARMISEEGRILYALKLTGAIRDPGEPGRQQFTLLTRLCTARKAVTETRGDKLAWIAHLIGGKGIPACLYVSAEAKAEATKQRVETKAKRDHPDTTVSAGPSFKKHKSQLEADQAVLKGFRTNEMPYSPAEKDLFQRQSLRAIVSGGLPLRAFEEPEMKILFGMMRTTAPGVMPTGKVVGGRLLNAAASDVEMKITKTKKNKNVGLSTNGWKAKSKDSINAICANVDFKSYLIELVEVTAPNKDGPSLCVQFAGMIDRVEFQLILGDYFKVNDMAAGIAEEAIALIGWINNHGKAIISQDRVGRIIVLAYLVANITRWTTHFIAFLRLFTLRQALQLAVLQKRAAIIAAEVGAAKFKEADRMEEEAVKFCPLIEDTNFWNRLETVLGDLEPIFWGKNINQKDSTRLDQVLLTIAGNFLRFADHPEPEVKKDMLILSPRSF</sequence>
<reference evidence="2" key="1">
    <citation type="submission" date="2023-03" db="EMBL/GenBank/DDBJ databases">
        <title>Massive genome expansion in bonnet fungi (Mycena s.s.) driven by repeated elements and novel gene families across ecological guilds.</title>
        <authorList>
            <consortium name="Lawrence Berkeley National Laboratory"/>
            <person name="Harder C.B."/>
            <person name="Miyauchi S."/>
            <person name="Viragh M."/>
            <person name="Kuo A."/>
            <person name="Thoen E."/>
            <person name="Andreopoulos B."/>
            <person name="Lu D."/>
            <person name="Skrede I."/>
            <person name="Drula E."/>
            <person name="Henrissat B."/>
            <person name="Morin E."/>
            <person name="Kohler A."/>
            <person name="Barry K."/>
            <person name="LaButti K."/>
            <person name="Morin E."/>
            <person name="Salamov A."/>
            <person name="Lipzen A."/>
            <person name="Mereny Z."/>
            <person name="Hegedus B."/>
            <person name="Baldrian P."/>
            <person name="Stursova M."/>
            <person name="Weitz H."/>
            <person name="Taylor A."/>
            <person name="Grigoriev I.V."/>
            <person name="Nagy L.G."/>
            <person name="Martin F."/>
            <person name="Kauserud H."/>
        </authorList>
    </citation>
    <scope>NUCLEOTIDE SEQUENCE</scope>
    <source>
        <strain evidence="2">CBHHK067</strain>
    </source>
</reference>
<feature type="compositionally biased region" description="Basic and acidic residues" evidence="1">
    <location>
        <begin position="93"/>
        <end position="105"/>
    </location>
</feature>
<proteinExistence type="predicted"/>
<dbReference type="SUPFAM" id="SSF53098">
    <property type="entry name" value="Ribonuclease H-like"/>
    <property type="match status" value="1"/>
</dbReference>
<protein>
    <submittedName>
        <fullName evidence="2">Uncharacterized protein</fullName>
    </submittedName>
</protein>
<comment type="caution">
    <text evidence="2">The sequence shown here is derived from an EMBL/GenBank/DDBJ whole genome shotgun (WGS) entry which is preliminary data.</text>
</comment>
<evidence type="ECO:0000256" key="1">
    <source>
        <dbReference type="SAM" id="MobiDB-lite"/>
    </source>
</evidence>
<evidence type="ECO:0000313" key="2">
    <source>
        <dbReference type="EMBL" id="KAJ7703333.1"/>
    </source>
</evidence>
<organism evidence="2 3">
    <name type="scientific">Mycena rosella</name>
    <name type="common">Pink bonnet</name>
    <name type="synonym">Agaricus rosellus</name>
    <dbReference type="NCBI Taxonomy" id="1033263"/>
    <lineage>
        <taxon>Eukaryota</taxon>
        <taxon>Fungi</taxon>
        <taxon>Dikarya</taxon>
        <taxon>Basidiomycota</taxon>
        <taxon>Agaricomycotina</taxon>
        <taxon>Agaricomycetes</taxon>
        <taxon>Agaricomycetidae</taxon>
        <taxon>Agaricales</taxon>
        <taxon>Marasmiineae</taxon>
        <taxon>Mycenaceae</taxon>
        <taxon>Mycena</taxon>
    </lineage>
</organism>
<name>A0AAD7E0X9_MYCRO</name>
<evidence type="ECO:0000313" key="3">
    <source>
        <dbReference type="Proteomes" id="UP001221757"/>
    </source>
</evidence>
<gene>
    <name evidence="2" type="ORF">B0H17DRAFT_1127581</name>
</gene>